<evidence type="ECO:0000256" key="4">
    <source>
        <dbReference type="ARBA" id="ARBA00023027"/>
    </source>
</evidence>
<evidence type="ECO:0000256" key="1">
    <source>
        <dbReference type="ARBA" id="ARBA00022741"/>
    </source>
</evidence>
<keyword evidence="2" id="KW-0067">ATP-binding</keyword>
<dbReference type="GO" id="GO:0052855">
    <property type="term" value="F:ADP-dependent NAD(P)H-hydrate dehydratase activity"/>
    <property type="evidence" value="ECO:0007669"/>
    <property type="project" value="TreeGrafter"/>
</dbReference>
<name>A0A6J6D2R2_9ZZZZ</name>
<dbReference type="PROSITE" id="PS01050">
    <property type="entry name" value="YJEF_C_2"/>
    <property type="match status" value="1"/>
</dbReference>
<accession>A0A6J6D2R2</accession>
<dbReference type="PANTHER" id="PTHR12592">
    <property type="entry name" value="ATP-DEPENDENT (S)-NAD(P)H-HYDRATE DEHYDRATASE FAMILY MEMBER"/>
    <property type="match status" value="1"/>
</dbReference>
<keyword evidence="5" id="KW-0456">Lyase</keyword>
<evidence type="ECO:0000259" key="6">
    <source>
        <dbReference type="PROSITE" id="PS51383"/>
    </source>
</evidence>
<dbReference type="EMBL" id="CAEZSZ010000067">
    <property type="protein sequence ID" value="CAB4556603.1"/>
    <property type="molecule type" value="Genomic_DNA"/>
</dbReference>
<dbReference type="GO" id="GO:0052856">
    <property type="term" value="F:NAD(P)HX epimerase activity"/>
    <property type="evidence" value="ECO:0007669"/>
    <property type="project" value="TreeGrafter"/>
</dbReference>
<sequence length="263" mass="27119">MTSFIRKPNASDDKYSRGVLGFITSSEAFPGAALLGITAAMRTGVGLVRYLGPAQVSDLVLQVRPEIVLQDGRAQAWVVGSGVPVDDQEQAARINRVVAEKNLVVVDAGALQIVDFENCRATCVLTPHAGEAAALLDSLGKKISRSEIEADPIAAAVLISKLTGQLTALKGNRTVVAQGERSYQFDPAPAVLATAGSGDVLAGIIGAMLAGNAQDIASGESDLFDVVKAAITLQAKAAELATRDSTVVALDIAEAVGRVIANS</sequence>
<keyword evidence="4" id="KW-0520">NAD</keyword>
<dbReference type="Gene3D" id="3.40.1190.20">
    <property type="match status" value="1"/>
</dbReference>
<dbReference type="GO" id="GO:0005524">
    <property type="term" value="F:ATP binding"/>
    <property type="evidence" value="ECO:0007669"/>
    <property type="project" value="UniProtKB-KW"/>
</dbReference>
<gene>
    <name evidence="7" type="ORF">UFOPK1561_00638</name>
</gene>
<dbReference type="AlphaFoldDB" id="A0A6J6D2R2"/>
<dbReference type="SUPFAM" id="SSF53613">
    <property type="entry name" value="Ribokinase-like"/>
    <property type="match status" value="1"/>
</dbReference>
<feature type="domain" description="YjeF C-terminal" evidence="6">
    <location>
        <begin position="1"/>
        <end position="263"/>
    </location>
</feature>
<evidence type="ECO:0000256" key="5">
    <source>
        <dbReference type="ARBA" id="ARBA00023239"/>
    </source>
</evidence>
<proteinExistence type="predicted"/>
<dbReference type="PROSITE" id="PS51383">
    <property type="entry name" value="YJEF_C_3"/>
    <property type="match status" value="1"/>
</dbReference>
<dbReference type="PANTHER" id="PTHR12592:SF0">
    <property type="entry name" value="ATP-DEPENDENT (S)-NAD(P)H-HYDRATE DEHYDRATASE"/>
    <property type="match status" value="1"/>
</dbReference>
<organism evidence="7">
    <name type="scientific">freshwater metagenome</name>
    <dbReference type="NCBI Taxonomy" id="449393"/>
    <lineage>
        <taxon>unclassified sequences</taxon>
        <taxon>metagenomes</taxon>
        <taxon>ecological metagenomes</taxon>
    </lineage>
</organism>
<evidence type="ECO:0000256" key="3">
    <source>
        <dbReference type="ARBA" id="ARBA00022857"/>
    </source>
</evidence>
<evidence type="ECO:0000313" key="7">
    <source>
        <dbReference type="EMBL" id="CAB4556603.1"/>
    </source>
</evidence>
<reference evidence="7" key="1">
    <citation type="submission" date="2020-05" db="EMBL/GenBank/DDBJ databases">
        <authorList>
            <person name="Chiriac C."/>
            <person name="Salcher M."/>
            <person name="Ghai R."/>
            <person name="Kavagutti S V."/>
        </authorList>
    </citation>
    <scope>NUCLEOTIDE SEQUENCE</scope>
</reference>
<dbReference type="InterPro" id="IPR000631">
    <property type="entry name" value="CARKD"/>
</dbReference>
<keyword evidence="3" id="KW-0521">NADP</keyword>
<dbReference type="CDD" id="cd01171">
    <property type="entry name" value="YXKO-related"/>
    <property type="match status" value="1"/>
</dbReference>
<dbReference type="GO" id="GO:0110051">
    <property type="term" value="P:metabolite repair"/>
    <property type="evidence" value="ECO:0007669"/>
    <property type="project" value="TreeGrafter"/>
</dbReference>
<protein>
    <submittedName>
        <fullName evidence="7">Unannotated protein</fullName>
    </submittedName>
</protein>
<keyword evidence="1" id="KW-0547">Nucleotide-binding</keyword>
<dbReference type="Pfam" id="PF01256">
    <property type="entry name" value="Carb_kinase"/>
    <property type="match status" value="1"/>
</dbReference>
<dbReference type="InterPro" id="IPR017953">
    <property type="entry name" value="Carbohydrate_kinase_pred_CS"/>
</dbReference>
<evidence type="ECO:0000256" key="2">
    <source>
        <dbReference type="ARBA" id="ARBA00022840"/>
    </source>
</evidence>
<dbReference type="InterPro" id="IPR029056">
    <property type="entry name" value="Ribokinase-like"/>
</dbReference>